<dbReference type="PANTHER" id="PTHR30349:SF64">
    <property type="entry name" value="PROPHAGE INTEGRASE INTD-RELATED"/>
    <property type="match status" value="1"/>
</dbReference>
<dbReference type="SUPFAM" id="SSF56349">
    <property type="entry name" value="DNA breaking-rejoining enzymes"/>
    <property type="match status" value="1"/>
</dbReference>
<evidence type="ECO:0000259" key="6">
    <source>
        <dbReference type="PROSITE" id="PS51900"/>
    </source>
</evidence>
<dbReference type="Gene3D" id="1.10.443.10">
    <property type="entry name" value="Intergrase catalytic core"/>
    <property type="match status" value="1"/>
</dbReference>
<dbReference type="InterPro" id="IPR013762">
    <property type="entry name" value="Integrase-like_cat_sf"/>
</dbReference>
<dbReference type="InterPro" id="IPR053876">
    <property type="entry name" value="Phage_int_M"/>
</dbReference>
<dbReference type="InterPro" id="IPR010998">
    <property type="entry name" value="Integrase_recombinase_N"/>
</dbReference>
<feature type="domain" description="Tyr recombinase" evidence="5">
    <location>
        <begin position="160"/>
        <end position="359"/>
    </location>
</feature>
<dbReference type="InterPro" id="IPR011010">
    <property type="entry name" value="DNA_brk_join_enz"/>
</dbReference>
<dbReference type="PANTHER" id="PTHR30349">
    <property type="entry name" value="PHAGE INTEGRASE-RELATED"/>
    <property type="match status" value="1"/>
</dbReference>
<feature type="domain" description="Core-binding (CB)" evidence="6">
    <location>
        <begin position="65"/>
        <end position="139"/>
    </location>
</feature>
<sequence>MSVFRNQNGEKWTARFRWRTGGKQYSISKTFVTKADAEEWELKKKIEHLQGVDKKLTRFLWLYDKFFDTYKKDYIRQRSREQWDYVKSKFEDYFGEDRTVQSIKLDDYQNFLNSLNDKLTHKTLLTINRTLSQVFDYAVQTGYINRNPTALARVGGKKNREVTYLNIDQIKQVLNWCRFHHFRRREGKDVAVGTPTLIEAAVLSGCRLGELAGLTWDYVDVENSVFHIRRQLSTRNHRTPKFVPLKTESSRRDVPVPKYLIDDMKKLHADGDELIFYTQRNLPISTSAVSRHTHRMLDKLGIDAENFHFHSFRHSHVALLLANDVDIYAISKRLGHNNIRTTMEIYSYLMDEKKDKEDKKILNVLDKLGNK</sequence>
<dbReference type="InterPro" id="IPR044068">
    <property type="entry name" value="CB"/>
</dbReference>
<evidence type="ECO:0000313" key="8">
    <source>
        <dbReference type="Proteomes" id="UP001198026"/>
    </source>
</evidence>
<protein>
    <submittedName>
        <fullName evidence="7">Site-specific integrase</fullName>
    </submittedName>
</protein>
<dbReference type="CDD" id="cd01189">
    <property type="entry name" value="INT_ICEBs1_C_like"/>
    <property type="match status" value="1"/>
</dbReference>
<dbReference type="AlphaFoldDB" id="A0AAW4X4R7"/>
<evidence type="ECO:0000256" key="3">
    <source>
        <dbReference type="ARBA" id="ARBA00023172"/>
    </source>
</evidence>
<dbReference type="PROSITE" id="PS51900">
    <property type="entry name" value="CB"/>
    <property type="match status" value="1"/>
</dbReference>
<dbReference type="Gene3D" id="1.10.150.130">
    <property type="match status" value="1"/>
</dbReference>
<dbReference type="InterPro" id="IPR002104">
    <property type="entry name" value="Integrase_catalytic"/>
</dbReference>
<dbReference type="RefSeq" id="WP_228340691.1">
    <property type="nucleotide sequence ID" value="NZ_JAJGWA010000115.1"/>
</dbReference>
<dbReference type="GO" id="GO:0006310">
    <property type="term" value="P:DNA recombination"/>
    <property type="evidence" value="ECO:0007669"/>
    <property type="project" value="UniProtKB-KW"/>
</dbReference>
<evidence type="ECO:0000256" key="2">
    <source>
        <dbReference type="ARBA" id="ARBA00023125"/>
    </source>
</evidence>
<evidence type="ECO:0000256" key="4">
    <source>
        <dbReference type="PROSITE-ProRule" id="PRU01248"/>
    </source>
</evidence>
<keyword evidence="2 4" id="KW-0238">DNA-binding</keyword>
<evidence type="ECO:0000259" key="5">
    <source>
        <dbReference type="PROSITE" id="PS51898"/>
    </source>
</evidence>
<dbReference type="EMBL" id="JAJGWB010000114">
    <property type="protein sequence ID" value="MCC4477345.1"/>
    <property type="molecule type" value="Genomic_DNA"/>
</dbReference>
<dbReference type="Pfam" id="PF22022">
    <property type="entry name" value="Phage_int_M"/>
    <property type="match status" value="1"/>
</dbReference>
<reference evidence="7" key="1">
    <citation type="submission" date="2021-10" db="EMBL/GenBank/DDBJ databases">
        <title>Evolutionary history and lifestyle of the vertebrate symbiont Limosilactobacillus reuteri.</title>
        <authorList>
            <person name="Zheng J."/>
            <person name="Li F."/>
            <person name="Gaenzle M."/>
            <person name="Walter J."/>
        </authorList>
    </citation>
    <scope>NUCLEOTIDE SEQUENCE</scope>
    <source>
        <strain evidence="7">GQ_1_3_1</strain>
    </source>
</reference>
<gene>
    <name evidence="7" type="ORF">LMB76_03815</name>
</gene>
<dbReference type="Proteomes" id="UP001198026">
    <property type="component" value="Unassembled WGS sequence"/>
</dbReference>
<comment type="similarity">
    <text evidence="1">Belongs to the 'phage' integrase family.</text>
</comment>
<dbReference type="GO" id="GO:0015074">
    <property type="term" value="P:DNA integration"/>
    <property type="evidence" value="ECO:0007669"/>
    <property type="project" value="InterPro"/>
</dbReference>
<evidence type="ECO:0000256" key="1">
    <source>
        <dbReference type="ARBA" id="ARBA00008857"/>
    </source>
</evidence>
<keyword evidence="3" id="KW-0233">DNA recombination</keyword>
<dbReference type="InterPro" id="IPR050090">
    <property type="entry name" value="Tyrosine_recombinase_XerCD"/>
</dbReference>
<name>A0AAW4X4R7_LIMRT</name>
<proteinExistence type="inferred from homology"/>
<dbReference type="GO" id="GO:0003677">
    <property type="term" value="F:DNA binding"/>
    <property type="evidence" value="ECO:0007669"/>
    <property type="project" value="UniProtKB-UniRule"/>
</dbReference>
<evidence type="ECO:0000313" key="7">
    <source>
        <dbReference type="EMBL" id="MCC4477345.1"/>
    </source>
</evidence>
<organism evidence="7 8">
    <name type="scientific">Limosilactobacillus reuteri</name>
    <name type="common">Lactobacillus reuteri</name>
    <dbReference type="NCBI Taxonomy" id="1598"/>
    <lineage>
        <taxon>Bacteria</taxon>
        <taxon>Bacillati</taxon>
        <taxon>Bacillota</taxon>
        <taxon>Bacilli</taxon>
        <taxon>Lactobacillales</taxon>
        <taxon>Lactobacillaceae</taxon>
        <taxon>Limosilactobacillus</taxon>
    </lineage>
</organism>
<accession>A0AAW4X4R7</accession>
<dbReference type="Pfam" id="PF00589">
    <property type="entry name" value="Phage_integrase"/>
    <property type="match status" value="1"/>
</dbReference>
<dbReference type="PROSITE" id="PS51898">
    <property type="entry name" value="TYR_RECOMBINASE"/>
    <property type="match status" value="1"/>
</dbReference>
<comment type="caution">
    <text evidence="7">The sequence shown here is derived from an EMBL/GenBank/DDBJ whole genome shotgun (WGS) entry which is preliminary data.</text>
</comment>